<dbReference type="RefSeq" id="WP_136428227.1">
    <property type="nucleotide sequence ID" value="NZ_SSSM01000005.1"/>
</dbReference>
<gene>
    <name evidence="2" type="ORF">E6C64_14725</name>
</gene>
<feature type="compositionally biased region" description="Polar residues" evidence="1">
    <location>
        <begin position="9"/>
        <end position="29"/>
    </location>
</feature>
<comment type="caution">
    <text evidence="2">The sequence shown here is derived from an EMBL/GenBank/DDBJ whole genome shotgun (WGS) entry which is preliminary data.</text>
</comment>
<reference evidence="2 3" key="1">
    <citation type="submission" date="2019-04" db="EMBL/GenBank/DDBJ databases">
        <authorList>
            <person name="Jiang L."/>
        </authorList>
    </citation>
    <scope>NUCLEOTIDE SEQUENCE [LARGE SCALE GENOMIC DNA]</scope>
    <source>
        <strain evidence="2 3">YIM 131853</strain>
    </source>
</reference>
<name>A0A4S4FIJ4_9MICO</name>
<accession>A0A4S4FIJ4</accession>
<feature type="region of interest" description="Disordered" evidence="1">
    <location>
        <begin position="1"/>
        <end position="59"/>
    </location>
</feature>
<organism evidence="2 3">
    <name type="scientific">Naasia lichenicola</name>
    <dbReference type="NCBI Taxonomy" id="2565933"/>
    <lineage>
        <taxon>Bacteria</taxon>
        <taxon>Bacillati</taxon>
        <taxon>Actinomycetota</taxon>
        <taxon>Actinomycetes</taxon>
        <taxon>Micrococcales</taxon>
        <taxon>Microbacteriaceae</taxon>
        <taxon>Naasia</taxon>
    </lineage>
</organism>
<dbReference type="Proteomes" id="UP000309133">
    <property type="component" value="Unassembled WGS sequence"/>
</dbReference>
<dbReference type="EMBL" id="SSSM01000005">
    <property type="protein sequence ID" value="THG29898.1"/>
    <property type="molecule type" value="Genomic_DNA"/>
</dbReference>
<dbReference type="AlphaFoldDB" id="A0A4S4FIJ4"/>
<dbReference type="OrthoDB" id="5007773at2"/>
<sequence length="59" mass="6170">MMNERDKATNGTGEGNSTDTTEGQDSYTEQLPDGSPSGNATEDPEQESDTTSGGDPEDD</sequence>
<protein>
    <submittedName>
        <fullName evidence="2">Uncharacterized protein</fullName>
    </submittedName>
</protein>
<keyword evidence="3" id="KW-1185">Reference proteome</keyword>
<evidence type="ECO:0000313" key="2">
    <source>
        <dbReference type="EMBL" id="THG29898.1"/>
    </source>
</evidence>
<evidence type="ECO:0000256" key="1">
    <source>
        <dbReference type="SAM" id="MobiDB-lite"/>
    </source>
</evidence>
<evidence type="ECO:0000313" key="3">
    <source>
        <dbReference type="Proteomes" id="UP000309133"/>
    </source>
</evidence>
<proteinExistence type="predicted"/>